<dbReference type="AlphaFoldDB" id="A5GCB5"/>
<protein>
    <recommendedName>
        <fullName evidence="3">DUF3795 domain-containing protein</fullName>
    </recommendedName>
</protein>
<dbReference type="Proteomes" id="UP000006695">
    <property type="component" value="Chromosome"/>
</dbReference>
<evidence type="ECO:0000313" key="2">
    <source>
        <dbReference type="Proteomes" id="UP000006695"/>
    </source>
</evidence>
<evidence type="ECO:0008006" key="3">
    <source>
        <dbReference type="Google" id="ProtNLM"/>
    </source>
</evidence>
<evidence type="ECO:0000313" key="1">
    <source>
        <dbReference type="EMBL" id="ABQ24778.1"/>
    </source>
</evidence>
<organism evidence="1 2">
    <name type="scientific">Geotalea uraniireducens (strain Rf4)</name>
    <name type="common">Geobacter uraniireducens</name>
    <dbReference type="NCBI Taxonomy" id="351605"/>
    <lineage>
        <taxon>Bacteria</taxon>
        <taxon>Pseudomonadati</taxon>
        <taxon>Thermodesulfobacteriota</taxon>
        <taxon>Desulfuromonadia</taxon>
        <taxon>Geobacterales</taxon>
        <taxon>Geobacteraceae</taxon>
        <taxon>Geotalea</taxon>
    </lineage>
</organism>
<dbReference type="EMBL" id="CP000698">
    <property type="protein sequence ID" value="ABQ24778.1"/>
    <property type="molecule type" value="Genomic_DNA"/>
</dbReference>
<proteinExistence type="predicted"/>
<keyword evidence="2" id="KW-1185">Reference proteome</keyword>
<dbReference type="Pfam" id="PF12675">
    <property type="entry name" value="DUF3795"/>
    <property type="match status" value="1"/>
</dbReference>
<dbReference type="HOGENOM" id="CLU_1934611_0_0_7"/>
<sequence>MKTKMGYCGDVCDYCPRYIATQSGDKSKLKEVAILWYKAVARPKILTPEEMICHGCFPNKACQFGIAQCASEKGVSHCGECSDYPCENLKSRFDLIPSISETWKSICTKEEYELIHKAFWQKKENLDKAREEYLSRK</sequence>
<dbReference type="OrthoDB" id="9803966at2"/>
<gene>
    <name evidence="1" type="ordered locus">Gura_0564</name>
</gene>
<dbReference type="RefSeq" id="WP_011937503.1">
    <property type="nucleotide sequence ID" value="NC_009483.1"/>
</dbReference>
<dbReference type="STRING" id="351605.Gura_0564"/>
<reference evidence="1 2" key="1">
    <citation type="submission" date="2007-05" db="EMBL/GenBank/DDBJ databases">
        <title>Complete sequence of Geobacter uraniireducens Rf4.</title>
        <authorList>
            <consortium name="US DOE Joint Genome Institute"/>
            <person name="Copeland A."/>
            <person name="Lucas S."/>
            <person name="Lapidus A."/>
            <person name="Barry K."/>
            <person name="Detter J.C."/>
            <person name="Glavina del Rio T."/>
            <person name="Hammon N."/>
            <person name="Israni S."/>
            <person name="Dalin E."/>
            <person name="Tice H."/>
            <person name="Pitluck S."/>
            <person name="Chertkov O."/>
            <person name="Brettin T."/>
            <person name="Bruce D."/>
            <person name="Han C."/>
            <person name="Schmutz J."/>
            <person name="Larimer F."/>
            <person name="Land M."/>
            <person name="Hauser L."/>
            <person name="Kyrpides N."/>
            <person name="Mikhailova N."/>
            <person name="Shelobolina E."/>
            <person name="Aklujkar M."/>
            <person name="Lovley D."/>
            <person name="Richardson P."/>
        </authorList>
    </citation>
    <scope>NUCLEOTIDE SEQUENCE [LARGE SCALE GENOMIC DNA]</scope>
    <source>
        <strain evidence="1 2">Rf4</strain>
    </source>
</reference>
<dbReference type="InterPro" id="IPR024227">
    <property type="entry name" value="DUF3795"/>
</dbReference>
<name>A5GCB5_GEOUR</name>
<accession>A5GCB5</accession>
<dbReference type="KEGG" id="gur:Gura_0564"/>